<evidence type="ECO:0000256" key="8">
    <source>
        <dbReference type="ARBA" id="ARBA00023242"/>
    </source>
</evidence>
<dbReference type="GO" id="GO:0008270">
    <property type="term" value="F:zinc ion binding"/>
    <property type="evidence" value="ECO:0007669"/>
    <property type="project" value="UniProtKB-KW"/>
</dbReference>
<organism evidence="10 11">
    <name type="scientific">Paramuricea clavata</name>
    <name type="common">Red gorgonian</name>
    <name type="synonym">Violescent sea-whip</name>
    <dbReference type="NCBI Taxonomy" id="317549"/>
    <lineage>
        <taxon>Eukaryota</taxon>
        <taxon>Metazoa</taxon>
        <taxon>Cnidaria</taxon>
        <taxon>Anthozoa</taxon>
        <taxon>Octocorallia</taxon>
        <taxon>Malacalcyonacea</taxon>
        <taxon>Plexauridae</taxon>
        <taxon>Paramuricea</taxon>
    </lineage>
</organism>
<proteinExistence type="predicted"/>
<dbReference type="GO" id="GO:0005634">
    <property type="term" value="C:nucleus"/>
    <property type="evidence" value="ECO:0007669"/>
    <property type="project" value="UniProtKB-SubCell"/>
</dbReference>
<dbReference type="Gene3D" id="3.30.160.60">
    <property type="entry name" value="Classic Zinc Finger"/>
    <property type="match status" value="2"/>
</dbReference>
<feature type="compositionally biased region" description="Polar residues" evidence="9">
    <location>
        <begin position="29"/>
        <end position="56"/>
    </location>
</feature>
<evidence type="ECO:0000256" key="1">
    <source>
        <dbReference type="ARBA" id="ARBA00004123"/>
    </source>
</evidence>
<keyword evidence="3" id="KW-0677">Repeat</keyword>
<feature type="compositionally biased region" description="Basic and acidic residues" evidence="9">
    <location>
        <begin position="118"/>
        <end position="128"/>
    </location>
</feature>
<comment type="caution">
    <text evidence="10">The sequence shown here is derived from an EMBL/GenBank/DDBJ whole genome shotgun (WGS) entry which is preliminary data.</text>
</comment>
<evidence type="ECO:0000313" key="11">
    <source>
        <dbReference type="Proteomes" id="UP001152795"/>
    </source>
</evidence>
<reference evidence="10" key="1">
    <citation type="submission" date="2020-04" db="EMBL/GenBank/DDBJ databases">
        <authorList>
            <person name="Alioto T."/>
            <person name="Alioto T."/>
            <person name="Gomez Garrido J."/>
        </authorList>
    </citation>
    <scope>NUCLEOTIDE SEQUENCE</scope>
    <source>
        <strain evidence="10">A484AB</strain>
    </source>
</reference>
<dbReference type="OrthoDB" id="6077919at2759"/>
<dbReference type="AlphaFoldDB" id="A0A7D9HZ85"/>
<keyword evidence="5" id="KW-0862">Zinc</keyword>
<dbReference type="Pfam" id="PF00096">
    <property type="entry name" value="zf-C2H2"/>
    <property type="match status" value="2"/>
</dbReference>
<dbReference type="PROSITE" id="PS50157">
    <property type="entry name" value="ZINC_FINGER_C2H2_2"/>
    <property type="match status" value="5"/>
</dbReference>
<feature type="region of interest" description="Disordered" evidence="9">
    <location>
        <begin position="100"/>
        <end position="140"/>
    </location>
</feature>
<dbReference type="PROSITE" id="PS00028">
    <property type="entry name" value="ZINC_FINGER_C2H2_1"/>
    <property type="match status" value="2"/>
</dbReference>
<dbReference type="Proteomes" id="UP001152795">
    <property type="component" value="Unassembled WGS sequence"/>
</dbReference>
<evidence type="ECO:0000313" key="10">
    <source>
        <dbReference type="EMBL" id="CAB3993449.1"/>
    </source>
</evidence>
<comment type="subcellular location">
    <subcellularLocation>
        <location evidence="1">Nucleus</location>
    </subcellularLocation>
</comment>
<evidence type="ECO:0000256" key="7">
    <source>
        <dbReference type="ARBA" id="ARBA00023163"/>
    </source>
</evidence>
<dbReference type="FunFam" id="3.30.160.60:FF:000060">
    <property type="entry name" value="zinc finger protein 436"/>
    <property type="match status" value="1"/>
</dbReference>
<keyword evidence="2" id="KW-0479">Metal-binding</keyword>
<evidence type="ECO:0000256" key="5">
    <source>
        <dbReference type="ARBA" id="ARBA00022833"/>
    </source>
</evidence>
<dbReference type="SMART" id="SM00355">
    <property type="entry name" value="ZnF_C2H2"/>
    <property type="match status" value="6"/>
</dbReference>
<keyword evidence="6" id="KW-0805">Transcription regulation</keyword>
<evidence type="ECO:0000256" key="6">
    <source>
        <dbReference type="ARBA" id="ARBA00023015"/>
    </source>
</evidence>
<dbReference type="EMBL" id="CACRXK020002263">
    <property type="protein sequence ID" value="CAB3993449.1"/>
    <property type="molecule type" value="Genomic_DNA"/>
</dbReference>
<keyword evidence="4" id="KW-0863">Zinc-finger</keyword>
<dbReference type="PANTHER" id="PTHR24379">
    <property type="entry name" value="KRAB AND ZINC FINGER DOMAIN-CONTAINING"/>
    <property type="match status" value="1"/>
</dbReference>
<sequence>MDKNDEVQSEQMEDYCRQLGLQLRDEQENSTMPVEDTSQISVLGAAQPNQNQSENSLPIPPGHAKLEGTVKTYFECKKCVKNFTNSRQFLKHKCVLKSEGETQSKAKGKKRGRKPRVKTSEATERVGDEENTDTPKPPNVALVEEQAGHLSDHTYIKDGDDSLNQTTENTPENIQCESCQLLAEIDPETANNPDKIPCEKCQELTTDATLAEKSTDETGSTDESKKRKYLFKTEQKNCPHCDKGFHSQKRFDKHLLVCKKNLVCSFCNKDFSYNGRLAYMQYQAHYYTHVETKPFTCNVCSRGFIRKADLDRHKIIHTDNYSPQRCAECGAVFASEANLSKHMHKHDRLTLSCEKCGQQFVRQATLDKHVVICQTETSCEICGKVFEVSFKKFEISLPRTHVYSHRGEAIQMSVLRSWISGP</sequence>
<protein>
    <submittedName>
        <fullName evidence="10">Gastrula zinc finger -like</fullName>
    </submittedName>
</protein>
<keyword evidence="11" id="KW-1185">Reference proteome</keyword>
<dbReference type="InterPro" id="IPR036236">
    <property type="entry name" value="Znf_C2H2_sf"/>
</dbReference>
<accession>A0A7D9HZ85</accession>
<keyword evidence="8" id="KW-0539">Nucleus</keyword>
<evidence type="ECO:0000256" key="2">
    <source>
        <dbReference type="ARBA" id="ARBA00022723"/>
    </source>
</evidence>
<keyword evidence="7" id="KW-0804">Transcription</keyword>
<feature type="region of interest" description="Disordered" evidence="9">
    <location>
        <begin position="25"/>
        <end position="63"/>
    </location>
</feature>
<feature type="compositionally biased region" description="Basic residues" evidence="9">
    <location>
        <begin position="106"/>
        <end position="117"/>
    </location>
</feature>
<dbReference type="SUPFAM" id="SSF57667">
    <property type="entry name" value="beta-beta-alpha zinc fingers"/>
    <property type="match status" value="1"/>
</dbReference>
<dbReference type="PANTHER" id="PTHR24379:SF121">
    <property type="entry name" value="C2H2-TYPE DOMAIN-CONTAINING PROTEIN"/>
    <property type="match status" value="1"/>
</dbReference>
<name>A0A7D9HZ85_PARCT</name>
<dbReference type="InterPro" id="IPR013087">
    <property type="entry name" value="Znf_C2H2_type"/>
</dbReference>
<evidence type="ECO:0000256" key="4">
    <source>
        <dbReference type="ARBA" id="ARBA00022771"/>
    </source>
</evidence>
<evidence type="ECO:0000256" key="3">
    <source>
        <dbReference type="ARBA" id="ARBA00022737"/>
    </source>
</evidence>
<evidence type="ECO:0000256" key="9">
    <source>
        <dbReference type="SAM" id="MobiDB-lite"/>
    </source>
</evidence>
<gene>
    <name evidence="10" type="ORF">PACLA_8A021716</name>
</gene>